<dbReference type="PANTHER" id="PTHR18964:SF149">
    <property type="entry name" value="BIFUNCTIONAL UDP-N-ACETYLGLUCOSAMINE 2-EPIMERASE_N-ACETYLMANNOSAMINE KINASE"/>
    <property type="match status" value="1"/>
</dbReference>
<proteinExistence type="inferred from homology"/>
<dbReference type="InterPro" id="IPR043129">
    <property type="entry name" value="ATPase_NBD"/>
</dbReference>
<dbReference type="SUPFAM" id="SSF53067">
    <property type="entry name" value="Actin-like ATPase domain"/>
    <property type="match status" value="1"/>
</dbReference>
<name>M1E5D7_9BACT</name>
<dbReference type="EC" id="2.7.1.2" evidence="2"/>
<keyword evidence="2" id="KW-0418">Kinase</keyword>
<dbReference type="InterPro" id="IPR049874">
    <property type="entry name" value="ROK_cs"/>
</dbReference>
<dbReference type="AlphaFoldDB" id="M1E5D7"/>
<dbReference type="STRING" id="747365.Thena_1402"/>
<sequence length="336" mass="37295">MFNFYKIIKIIYNIDMADITQFDYYIGIDIGGTRTRVGRFSRSFKLEEKEVIETFRYKDNPKLLLEEIAKKILSLKKPNSKFAIGISAPGPCDTKLGIVKDPPNLPGWGEVRVSEFFKNKFDTYVRLENDANAAAFAEYKIGSGKGYKNLVYFTLSTGIGGGIIINGRIYRGFMDSAGEFGHQIVLPNGPKCRCGSRGCLEAVSSGYAISRDATSKALVRKSGILYEIYKKNGTISAKDVFYASSQGDDTSWKILNRAIMYLGIGISNIITILSPECVVLGGGLSNQEYIIEEIRNFAKEHVKMAPINKIKLVKSFFGDDSSLYGSVLDLDIVDSF</sequence>
<gene>
    <name evidence="2" type="ORF">Thena_1402</name>
</gene>
<keyword evidence="3" id="KW-1185">Reference proteome</keyword>
<organism evidence="2 3">
    <name type="scientific">Thermodesulfobium narugense DSM 14796</name>
    <dbReference type="NCBI Taxonomy" id="747365"/>
    <lineage>
        <taxon>Bacteria</taxon>
        <taxon>Pseudomonadati</taxon>
        <taxon>Thermodesulfobiota</taxon>
        <taxon>Thermodesulfobiia</taxon>
        <taxon>Thermodesulfobiales</taxon>
        <taxon>Thermodesulfobiaceae</taxon>
        <taxon>Thermodesulfobium</taxon>
    </lineage>
</organism>
<dbReference type="KEGG" id="tnr:Thena_1402"/>
<dbReference type="HOGENOM" id="CLU_036604_0_4_9"/>
<accession>M1E5D7</accession>
<evidence type="ECO:0000256" key="1">
    <source>
        <dbReference type="ARBA" id="ARBA00006479"/>
    </source>
</evidence>
<dbReference type="InterPro" id="IPR000600">
    <property type="entry name" value="ROK"/>
</dbReference>
<dbReference type="Proteomes" id="UP000011765">
    <property type="component" value="Chromosome"/>
</dbReference>
<evidence type="ECO:0000313" key="3">
    <source>
        <dbReference type="Proteomes" id="UP000011765"/>
    </source>
</evidence>
<evidence type="ECO:0000313" key="2">
    <source>
        <dbReference type="EMBL" id="AEE15017.1"/>
    </source>
</evidence>
<dbReference type="EMBL" id="CP002690">
    <property type="protein sequence ID" value="AEE15017.1"/>
    <property type="molecule type" value="Genomic_DNA"/>
</dbReference>
<dbReference type="PANTHER" id="PTHR18964">
    <property type="entry name" value="ROK (REPRESSOR, ORF, KINASE) FAMILY"/>
    <property type="match status" value="1"/>
</dbReference>
<dbReference type="GO" id="GO:0004340">
    <property type="term" value="F:glucokinase activity"/>
    <property type="evidence" value="ECO:0007669"/>
    <property type="project" value="UniProtKB-EC"/>
</dbReference>
<dbReference type="eggNOG" id="COG1940">
    <property type="taxonomic scope" value="Bacteria"/>
</dbReference>
<comment type="similarity">
    <text evidence="1">Belongs to the ROK (NagC/XylR) family.</text>
</comment>
<dbReference type="Pfam" id="PF00480">
    <property type="entry name" value="ROK"/>
    <property type="match status" value="1"/>
</dbReference>
<dbReference type="Gene3D" id="3.30.420.40">
    <property type="match status" value="2"/>
</dbReference>
<dbReference type="OrthoDB" id="9810372at2"/>
<reference evidence="2 3" key="1">
    <citation type="submission" date="2011-04" db="EMBL/GenBank/DDBJ databases">
        <title>The complete genome of Thermodesulfobium narugense DSM 14796.</title>
        <authorList>
            <consortium name="US DOE Joint Genome Institute (JGI-PGF)"/>
            <person name="Lucas S."/>
            <person name="Han J."/>
            <person name="Lapidus A."/>
            <person name="Bruce D."/>
            <person name="Goodwin L."/>
            <person name="Pitluck S."/>
            <person name="Peters L."/>
            <person name="Kyrpides N."/>
            <person name="Mavromatis K."/>
            <person name="Pagani I."/>
            <person name="Ivanova N."/>
            <person name="Ovchinnikova G."/>
            <person name="Zhang X."/>
            <person name="Saunders L."/>
            <person name="Detter J.C."/>
            <person name="Tapia R."/>
            <person name="Han C."/>
            <person name="Land M."/>
            <person name="Hauser L."/>
            <person name="Markowitz V."/>
            <person name="Cheng J.-F."/>
            <person name="Hugenholtz P."/>
            <person name="Woyke T."/>
            <person name="Wu D."/>
            <person name="Spring S."/>
            <person name="Schroeder M."/>
            <person name="Brambilla E."/>
            <person name="Klenk H.-P."/>
            <person name="Eisen J.A."/>
        </authorList>
    </citation>
    <scope>NUCLEOTIDE SEQUENCE [LARGE SCALE GENOMIC DNA]</scope>
    <source>
        <strain evidence="2 3">DSM 14796</strain>
    </source>
</reference>
<dbReference type="PROSITE" id="PS01125">
    <property type="entry name" value="ROK"/>
    <property type="match status" value="1"/>
</dbReference>
<keyword evidence="2" id="KW-0808">Transferase</keyword>
<protein>
    <submittedName>
        <fullName evidence="2">Glucokinase</fullName>
        <ecNumber evidence="2">2.7.1.2</ecNumber>
    </submittedName>
</protein>